<evidence type="ECO:0000256" key="2">
    <source>
        <dbReference type="ARBA" id="ARBA00009142"/>
    </source>
</evidence>
<protein>
    <recommendedName>
        <fullName evidence="6">Probable membrane transporter protein</fullName>
    </recommendedName>
</protein>
<keyword evidence="4 6" id="KW-1133">Transmembrane helix</keyword>
<dbReference type="PANTHER" id="PTHR43701:SF2">
    <property type="entry name" value="MEMBRANE TRANSPORTER PROTEIN YJNA-RELATED"/>
    <property type="match status" value="1"/>
</dbReference>
<keyword evidence="5 6" id="KW-0472">Membrane</keyword>
<dbReference type="KEGG" id="cwo:Cwoe_2767"/>
<evidence type="ECO:0000256" key="4">
    <source>
        <dbReference type="ARBA" id="ARBA00022989"/>
    </source>
</evidence>
<keyword evidence="6" id="KW-1003">Cell membrane</keyword>
<comment type="similarity">
    <text evidence="2 6">Belongs to the 4-toluene sulfonate uptake permease (TSUP) (TC 2.A.102) family.</text>
</comment>
<reference evidence="8" key="2">
    <citation type="submission" date="2010-01" db="EMBL/GenBank/DDBJ databases">
        <title>The complete genome of Conexibacter woesei DSM 14684.</title>
        <authorList>
            <consortium name="US DOE Joint Genome Institute (JGI-PGF)"/>
            <person name="Lucas S."/>
            <person name="Copeland A."/>
            <person name="Lapidus A."/>
            <person name="Glavina del Rio T."/>
            <person name="Dalin E."/>
            <person name="Tice H."/>
            <person name="Bruce D."/>
            <person name="Goodwin L."/>
            <person name="Pitluck S."/>
            <person name="Kyrpides N."/>
            <person name="Mavromatis K."/>
            <person name="Ivanova N."/>
            <person name="Mikhailova N."/>
            <person name="Chertkov O."/>
            <person name="Brettin T."/>
            <person name="Detter J.C."/>
            <person name="Han C."/>
            <person name="Larimer F."/>
            <person name="Land M."/>
            <person name="Hauser L."/>
            <person name="Markowitz V."/>
            <person name="Cheng J.-F."/>
            <person name="Hugenholtz P."/>
            <person name="Woyke T."/>
            <person name="Wu D."/>
            <person name="Pukall R."/>
            <person name="Steenblock K."/>
            <person name="Schneider S."/>
            <person name="Klenk H.-P."/>
            <person name="Eisen J.A."/>
        </authorList>
    </citation>
    <scope>NUCLEOTIDE SEQUENCE [LARGE SCALE GENOMIC DNA]</scope>
    <source>
        <strain evidence="8">DSM 14684 / CIP 108061 / JCM 11494 / NBRC 100937 / ID131577</strain>
    </source>
</reference>
<dbReference type="Proteomes" id="UP000008229">
    <property type="component" value="Chromosome"/>
</dbReference>
<dbReference type="HOGENOM" id="CLU_045498_13_2_11"/>
<feature type="transmembrane region" description="Helical" evidence="6">
    <location>
        <begin position="111"/>
        <end position="129"/>
    </location>
</feature>
<dbReference type="RefSeq" id="WP_012934237.1">
    <property type="nucleotide sequence ID" value="NC_013739.1"/>
</dbReference>
<feature type="transmembrane region" description="Helical" evidence="6">
    <location>
        <begin position="20"/>
        <end position="46"/>
    </location>
</feature>
<comment type="subcellular location">
    <subcellularLocation>
        <location evidence="6">Cell membrane</location>
        <topology evidence="6">Multi-pass membrane protein</topology>
    </subcellularLocation>
    <subcellularLocation>
        <location evidence="1">Membrane</location>
        <topology evidence="1">Multi-pass membrane protein</topology>
    </subcellularLocation>
</comment>
<dbReference type="eggNOG" id="COG0730">
    <property type="taxonomic scope" value="Bacteria"/>
</dbReference>
<accession>D3FAM3</accession>
<dbReference type="InterPro" id="IPR051598">
    <property type="entry name" value="TSUP/Inactive_protease-like"/>
</dbReference>
<dbReference type="GO" id="GO:0005886">
    <property type="term" value="C:plasma membrane"/>
    <property type="evidence" value="ECO:0007669"/>
    <property type="project" value="UniProtKB-SubCell"/>
</dbReference>
<dbReference type="STRING" id="469383.Cwoe_2767"/>
<evidence type="ECO:0000313" key="8">
    <source>
        <dbReference type="Proteomes" id="UP000008229"/>
    </source>
</evidence>
<reference evidence="7 8" key="1">
    <citation type="journal article" date="2010" name="Stand. Genomic Sci.">
        <title>Complete genome sequence of Conexibacter woesei type strain (ID131577).</title>
        <authorList>
            <person name="Pukall R."/>
            <person name="Lapidus A."/>
            <person name="Glavina Del Rio T."/>
            <person name="Copeland A."/>
            <person name="Tice H."/>
            <person name="Cheng J.-F."/>
            <person name="Lucas S."/>
            <person name="Chen F."/>
            <person name="Nolan M."/>
            <person name="Bruce D."/>
            <person name="Goodwin L."/>
            <person name="Pitluck S."/>
            <person name="Mavromatis K."/>
            <person name="Ivanova N."/>
            <person name="Ovchinnikova G."/>
            <person name="Pati A."/>
            <person name="Chen A."/>
            <person name="Palaniappan K."/>
            <person name="Land M."/>
            <person name="Hauser L."/>
            <person name="Chang Y.-J."/>
            <person name="Jeffries C.D."/>
            <person name="Chain P."/>
            <person name="Meincke L."/>
            <person name="Sims D."/>
            <person name="Brettin T."/>
            <person name="Detter J.C."/>
            <person name="Rohde M."/>
            <person name="Goeker M."/>
            <person name="Bristow J."/>
            <person name="Eisen J.A."/>
            <person name="Markowitz V."/>
            <person name="Kyrpides N.C."/>
            <person name="Klenk H.-P."/>
            <person name="Hugenholtz P."/>
        </authorList>
    </citation>
    <scope>NUCLEOTIDE SEQUENCE [LARGE SCALE GENOMIC DNA]</scope>
    <source>
        <strain evidence="8">DSM 14684 / CIP 108061 / JCM 11494 / NBRC 100937 / ID131577</strain>
    </source>
</reference>
<sequence>MTETTTTQEPAAGTSRSTLAGIGLAGGFMSGLLGIGGGTVMVPLMVLFARFGQRDAHAISLAAIIPISIAAIAVYGGAGKGDLLVAAGLTIGAVLGARTGAGLLAKAPDRVLKAAFGIFMLIAAASIVLEG</sequence>
<evidence type="ECO:0000256" key="5">
    <source>
        <dbReference type="ARBA" id="ARBA00023136"/>
    </source>
</evidence>
<feature type="transmembrane region" description="Helical" evidence="6">
    <location>
        <begin position="58"/>
        <end position="78"/>
    </location>
</feature>
<dbReference type="PANTHER" id="PTHR43701">
    <property type="entry name" value="MEMBRANE TRANSPORTER PROTEIN MJ0441-RELATED"/>
    <property type="match status" value="1"/>
</dbReference>
<organism evidence="7 8">
    <name type="scientific">Conexibacter woesei (strain DSM 14684 / CCUG 47730 / CIP 108061 / JCM 11494 / NBRC 100937 / ID131577)</name>
    <dbReference type="NCBI Taxonomy" id="469383"/>
    <lineage>
        <taxon>Bacteria</taxon>
        <taxon>Bacillati</taxon>
        <taxon>Actinomycetota</taxon>
        <taxon>Thermoleophilia</taxon>
        <taxon>Solirubrobacterales</taxon>
        <taxon>Conexibacteraceae</taxon>
        <taxon>Conexibacter</taxon>
    </lineage>
</organism>
<dbReference type="EMBL" id="CP001854">
    <property type="protein sequence ID" value="ADB51186.1"/>
    <property type="molecule type" value="Genomic_DNA"/>
</dbReference>
<evidence type="ECO:0000256" key="3">
    <source>
        <dbReference type="ARBA" id="ARBA00022692"/>
    </source>
</evidence>
<dbReference type="Pfam" id="PF01925">
    <property type="entry name" value="TauE"/>
    <property type="match status" value="1"/>
</dbReference>
<dbReference type="AlphaFoldDB" id="D3FAM3"/>
<evidence type="ECO:0000256" key="6">
    <source>
        <dbReference type="RuleBase" id="RU363041"/>
    </source>
</evidence>
<evidence type="ECO:0000256" key="1">
    <source>
        <dbReference type="ARBA" id="ARBA00004141"/>
    </source>
</evidence>
<feature type="transmembrane region" description="Helical" evidence="6">
    <location>
        <begin position="84"/>
        <end position="104"/>
    </location>
</feature>
<name>D3FAM3_CONWI</name>
<proteinExistence type="inferred from homology"/>
<dbReference type="InterPro" id="IPR002781">
    <property type="entry name" value="TM_pro_TauE-like"/>
</dbReference>
<gene>
    <name evidence="7" type="ordered locus">Cwoe_2767</name>
</gene>
<keyword evidence="3 6" id="KW-0812">Transmembrane</keyword>
<keyword evidence="8" id="KW-1185">Reference proteome</keyword>
<evidence type="ECO:0000313" key="7">
    <source>
        <dbReference type="EMBL" id="ADB51186.1"/>
    </source>
</evidence>